<dbReference type="Pfam" id="PF00651">
    <property type="entry name" value="BTB"/>
    <property type="match status" value="1"/>
</dbReference>
<organism evidence="3 4">
    <name type="scientific">Fasciola gigantica</name>
    <name type="common">Giant liver fluke</name>
    <dbReference type="NCBI Taxonomy" id="46835"/>
    <lineage>
        <taxon>Eukaryota</taxon>
        <taxon>Metazoa</taxon>
        <taxon>Spiralia</taxon>
        <taxon>Lophotrochozoa</taxon>
        <taxon>Platyhelminthes</taxon>
        <taxon>Trematoda</taxon>
        <taxon>Digenea</taxon>
        <taxon>Plagiorchiida</taxon>
        <taxon>Echinostomata</taxon>
        <taxon>Echinostomatoidea</taxon>
        <taxon>Fasciolidae</taxon>
        <taxon>Fasciola</taxon>
    </lineage>
</organism>
<dbReference type="PROSITE" id="PS50097">
    <property type="entry name" value="BTB"/>
    <property type="match status" value="1"/>
</dbReference>
<dbReference type="AlphaFoldDB" id="A0A504Z767"/>
<dbReference type="Proteomes" id="UP000316759">
    <property type="component" value="Unassembled WGS sequence"/>
</dbReference>
<feature type="region of interest" description="Disordered" evidence="1">
    <location>
        <begin position="357"/>
        <end position="401"/>
    </location>
</feature>
<gene>
    <name evidence="3" type="ORF">FGIG_02135</name>
</gene>
<evidence type="ECO:0000313" key="3">
    <source>
        <dbReference type="EMBL" id="TPP66547.1"/>
    </source>
</evidence>
<name>A0A504Z767_FASGI</name>
<protein>
    <recommendedName>
        <fullName evidence="2">BTB domain-containing protein</fullName>
    </recommendedName>
</protein>
<keyword evidence="4" id="KW-1185">Reference proteome</keyword>
<evidence type="ECO:0000313" key="4">
    <source>
        <dbReference type="Proteomes" id="UP000316759"/>
    </source>
</evidence>
<comment type="caution">
    <text evidence="3">The sequence shown here is derived from an EMBL/GenBank/DDBJ whole genome shotgun (WGS) entry which is preliminary data.</text>
</comment>
<dbReference type="OrthoDB" id="624345at2759"/>
<evidence type="ECO:0000259" key="2">
    <source>
        <dbReference type="PROSITE" id="PS50097"/>
    </source>
</evidence>
<evidence type="ECO:0000256" key="1">
    <source>
        <dbReference type="SAM" id="MobiDB-lite"/>
    </source>
</evidence>
<proteinExistence type="predicted"/>
<dbReference type="Gene3D" id="3.30.710.10">
    <property type="entry name" value="Potassium Channel Kv1.1, Chain A"/>
    <property type="match status" value="1"/>
</dbReference>
<dbReference type="InterPro" id="IPR043454">
    <property type="entry name" value="NPH3/RPT2-like"/>
</dbReference>
<dbReference type="PANTHER" id="PTHR32370">
    <property type="entry name" value="OS12G0117600 PROTEIN"/>
    <property type="match status" value="1"/>
</dbReference>
<feature type="compositionally biased region" description="Basic and acidic residues" evidence="1">
    <location>
        <begin position="387"/>
        <end position="399"/>
    </location>
</feature>
<dbReference type="InterPro" id="IPR011333">
    <property type="entry name" value="SKP1/BTB/POZ_sf"/>
</dbReference>
<reference evidence="3 4" key="1">
    <citation type="submission" date="2019-04" db="EMBL/GenBank/DDBJ databases">
        <title>Annotation for the trematode Fasciola gigantica.</title>
        <authorList>
            <person name="Choi Y.-J."/>
        </authorList>
    </citation>
    <scope>NUCLEOTIDE SEQUENCE [LARGE SCALE GENOMIC DNA]</scope>
    <source>
        <strain evidence="3">Uganda_cow_1</strain>
    </source>
</reference>
<feature type="domain" description="BTB" evidence="2">
    <location>
        <begin position="14"/>
        <end position="77"/>
    </location>
</feature>
<dbReference type="InterPro" id="IPR000210">
    <property type="entry name" value="BTB/POZ_dom"/>
</dbReference>
<sequence length="697" mass="78536">MMDVKQLRDTGELSDFTVYIGKCRFKLHKFPLYTKSEYFKEVAGANPVCELSDFPGGANTFSVIADFCYDKTIAINPSNIVFLRVGAEELRMRGKGGLLEMTKRLLDELLLKVVDKEEFSQLIFVMVTANTLSSPVAARILEDSVHIVHSFLMANDADKRGSASERLLEFLVYLPLSLIAQLIKDTGFDSPNNDKAYMLLTKYLRRVMDHFFSNRCDQTSHSQNQGDENIPSEFKKQIEKLYSDDLTLKEGLARHAEHFDTLFDLVKNENDLLPYLHTDWMKKALLFLELTTEKPKCRQKILRLAHEMLSKFSEEDLSGLEPSTLGDVVSAFDKPSPREPVSESFISRRSSRRFSKTIFPPDIPEEENILDSLGSGRRESCNGSTNDQEKDESKNECFSKRLPSNVTKPMIKYLEQKADSKKLTTDEFIRLLNKLEVEKGDEEVNDSLVKMVIQLNASGTRLFISDRQLSEQEQAELLSHIELSMCTTATLSKALSEAALPAKLLAEAAIKVAENEKAKKTTSEIDINEPIIEPKTQYTEASAILKDELYKHSTIVNPSSKLAESTTSAQLPSSTSSLGLSPFLKRPWSLRQSRPPVVGLHTPILPGSKFDLHTTISANQNYPIQPYRISSSIMPSTKLPTHSSCCHHELRNTTKHADKTRSLLSAFEAELRKELSEAPTRAYSRALCNTYLSSSYL</sequence>
<dbReference type="SUPFAM" id="SSF54695">
    <property type="entry name" value="POZ domain"/>
    <property type="match status" value="1"/>
</dbReference>
<accession>A0A504Z767</accession>
<dbReference type="EMBL" id="SUNJ01001682">
    <property type="protein sequence ID" value="TPP66547.1"/>
    <property type="molecule type" value="Genomic_DNA"/>
</dbReference>